<gene>
    <name evidence="3" type="ORF">C8Q69DRAFT_484596</name>
</gene>
<dbReference type="AlphaFoldDB" id="A0A443I726"/>
<accession>A0A443I726</accession>
<dbReference type="InterPro" id="IPR050491">
    <property type="entry name" value="AmpC-like"/>
</dbReference>
<dbReference type="Gene3D" id="3.40.710.10">
    <property type="entry name" value="DD-peptidase/beta-lactamase superfamily"/>
    <property type="match status" value="1"/>
</dbReference>
<proteinExistence type="inferred from homology"/>
<evidence type="ECO:0000256" key="1">
    <source>
        <dbReference type="ARBA" id="ARBA00038215"/>
    </source>
</evidence>
<dbReference type="GeneID" id="39601051"/>
<dbReference type="SUPFAM" id="SSF56601">
    <property type="entry name" value="beta-lactamase/transpeptidase-like"/>
    <property type="match status" value="1"/>
</dbReference>
<name>A0A443I726_BYSSP</name>
<dbReference type="PANTHER" id="PTHR46825">
    <property type="entry name" value="D-ALANYL-D-ALANINE-CARBOXYPEPTIDASE/ENDOPEPTIDASE AMPH"/>
    <property type="match status" value="1"/>
</dbReference>
<comment type="caution">
    <text evidence="3">The sequence shown here is derived from an EMBL/GenBank/DDBJ whole genome shotgun (WGS) entry which is preliminary data.</text>
</comment>
<dbReference type="RefSeq" id="XP_028489554.1">
    <property type="nucleotide sequence ID" value="XM_028631774.1"/>
</dbReference>
<feature type="domain" description="Beta-lactamase-related" evidence="2">
    <location>
        <begin position="10"/>
        <end position="296"/>
    </location>
</feature>
<evidence type="ECO:0000259" key="2">
    <source>
        <dbReference type="Pfam" id="PF00144"/>
    </source>
</evidence>
<keyword evidence="4" id="KW-1185">Reference proteome</keyword>
<protein>
    <submittedName>
        <fullName evidence="3">Beta-lactamase family protein</fullName>
    </submittedName>
</protein>
<dbReference type="EMBL" id="RCNU01000001">
    <property type="protein sequence ID" value="RWQ99909.1"/>
    <property type="molecule type" value="Genomic_DNA"/>
</dbReference>
<dbReference type="InterPro" id="IPR001466">
    <property type="entry name" value="Beta-lactam-related"/>
</dbReference>
<organism evidence="3 4">
    <name type="scientific">Byssochlamys spectabilis</name>
    <name type="common">Paecilomyces variotii</name>
    <dbReference type="NCBI Taxonomy" id="264951"/>
    <lineage>
        <taxon>Eukaryota</taxon>
        <taxon>Fungi</taxon>
        <taxon>Dikarya</taxon>
        <taxon>Ascomycota</taxon>
        <taxon>Pezizomycotina</taxon>
        <taxon>Eurotiomycetes</taxon>
        <taxon>Eurotiomycetidae</taxon>
        <taxon>Eurotiales</taxon>
        <taxon>Thermoascaceae</taxon>
        <taxon>Paecilomyces</taxon>
    </lineage>
</organism>
<dbReference type="VEuPathDB" id="FungiDB:C8Q69DRAFT_484596"/>
<reference evidence="3 4" key="1">
    <citation type="journal article" date="2018" name="Front. Microbiol.">
        <title>Genomic and genetic insights into a cosmopolitan fungus, Paecilomyces variotii (Eurotiales).</title>
        <authorList>
            <person name="Urquhart A.S."/>
            <person name="Mondo S.J."/>
            <person name="Makela M.R."/>
            <person name="Hane J.K."/>
            <person name="Wiebenga A."/>
            <person name="He G."/>
            <person name="Mihaltcheva S."/>
            <person name="Pangilinan J."/>
            <person name="Lipzen A."/>
            <person name="Barry K."/>
            <person name="de Vries R.P."/>
            <person name="Grigoriev I.V."/>
            <person name="Idnurm A."/>
        </authorList>
    </citation>
    <scope>NUCLEOTIDE SEQUENCE [LARGE SCALE GENOMIC DNA]</scope>
    <source>
        <strain evidence="3 4">CBS 101075</strain>
    </source>
</reference>
<dbReference type="Proteomes" id="UP000283841">
    <property type="component" value="Unassembled WGS sequence"/>
</dbReference>
<evidence type="ECO:0000313" key="4">
    <source>
        <dbReference type="Proteomes" id="UP000283841"/>
    </source>
</evidence>
<dbReference type="Pfam" id="PF00144">
    <property type="entry name" value="Beta-lactamase"/>
    <property type="match status" value="1"/>
</dbReference>
<comment type="similarity">
    <text evidence="1">Belongs to the peptidase S12 family.</text>
</comment>
<dbReference type="STRING" id="264951.A0A443I726"/>
<dbReference type="InterPro" id="IPR012338">
    <property type="entry name" value="Beta-lactam/transpept-like"/>
</dbReference>
<sequence length="426" mass="47048">MDLFHSPEFSSHVEELMEEHHVPGVSIAIVQNETIASTGYGKLSFEPPVPCTADTLFNIASASKSLTAASVGLLIDDNKHYPEVQYDATMSNLLPGDFVTSEAGYTESITVEDILSHRSGIPPHDFSYMSSRAAEPDDANMMYIVATYLIEKKAGISFADFVRKHFFGPLEMNSTSLQPEAARVKGLGDCITAGYIWDADSREYKELQTPGSPEAQGVGFIITSVNDYIRWVKAMMNHEGPITEGIYKGLVKSRIFQNPEAENLNLHDGADPGFGTVHFFLPEFKFGSAIFGNSSDGGIVAAIVMRELIDEVLRVPRAERPDWNKIVSAENSGGKNSDEEKLHLKLSPGIQEPQPQKTPLNRSMGFTLTLEHICDQTKYIAHMSDFLEGGYDPLIAEFKLEGDKASKLGVDLESDIEELIWFTRVQ</sequence>
<dbReference type="PANTHER" id="PTHR46825:SF9">
    <property type="entry name" value="BETA-LACTAMASE-RELATED DOMAIN-CONTAINING PROTEIN"/>
    <property type="match status" value="1"/>
</dbReference>
<evidence type="ECO:0000313" key="3">
    <source>
        <dbReference type="EMBL" id="RWQ99909.1"/>
    </source>
</evidence>